<keyword evidence="5" id="KW-0547">Nucleotide-binding</keyword>
<keyword evidence="6 12" id="KW-0067">ATP-binding</keyword>
<evidence type="ECO:0000256" key="3">
    <source>
        <dbReference type="ARBA" id="ARBA00022505"/>
    </source>
</evidence>
<dbReference type="GO" id="GO:0005524">
    <property type="term" value="F:ATP binding"/>
    <property type="evidence" value="ECO:0007669"/>
    <property type="project" value="UniProtKB-KW"/>
</dbReference>
<dbReference type="InterPro" id="IPR003439">
    <property type="entry name" value="ABC_transporter-like_ATP-bd"/>
</dbReference>
<feature type="domain" description="Mop" evidence="11">
    <location>
        <begin position="300"/>
        <end position="365"/>
    </location>
</feature>
<dbReference type="InterPro" id="IPR005116">
    <property type="entry name" value="Transp-assoc_OB_typ1"/>
</dbReference>
<dbReference type="AlphaFoldDB" id="A0AB39L6V6"/>
<evidence type="ECO:0000259" key="10">
    <source>
        <dbReference type="PROSITE" id="PS50893"/>
    </source>
</evidence>
<reference evidence="12" key="1">
    <citation type="submission" date="2024-07" db="EMBL/GenBank/DDBJ databases">
        <authorList>
            <person name="fu j."/>
        </authorList>
    </citation>
    <scope>NUCLEOTIDE SEQUENCE</scope>
    <source>
        <strain evidence="12">P10A9</strain>
    </source>
</reference>
<dbReference type="SMART" id="SM00382">
    <property type="entry name" value="AAA"/>
    <property type="match status" value="1"/>
</dbReference>
<dbReference type="InterPro" id="IPR008995">
    <property type="entry name" value="Mo/tungstate-bd_C_term_dom"/>
</dbReference>
<dbReference type="Gene3D" id="3.40.50.300">
    <property type="entry name" value="P-loop containing nucleotide triphosphate hydrolases"/>
    <property type="match status" value="1"/>
</dbReference>
<feature type="domain" description="ABC transporter" evidence="10">
    <location>
        <begin position="1"/>
        <end position="232"/>
    </location>
</feature>
<keyword evidence="2" id="KW-1003">Cell membrane</keyword>
<evidence type="ECO:0000256" key="7">
    <source>
        <dbReference type="ARBA" id="ARBA00022967"/>
    </source>
</evidence>
<keyword evidence="1" id="KW-0813">Transport</keyword>
<dbReference type="PANTHER" id="PTHR42781:SF1">
    <property type="entry name" value="THIAMINE IMPORT ATP-BINDING PROTEIN THIQ"/>
    <property type="match status" value="1"/>
</dbReference>
<dbReference type="InterPro" id="IPR004606">
    <property type="entry name" value="Mop_domain"/>
</dbReference>
<dbReference type="KEGG" id="spue:AB5L97_02045"/>
<dbReference type="GO" id="GO:0016887">
    <property type="term" value="F:ATP hydrolysis activity"/>
    <property type="evidence" value="ECO:0007669"/>
    <property type="project" value="InterPro"/>
</dbReference>
<dbReference type="InterPro" id="IPR017871">
    <property type="entry name" value="ABC_transporter-like_CS"/>
</dbReference>
<evidence type="ECO:0000256" key="4">
    <source>
        <dbReference type="ARBA" id="ARBA00022519"/>
    </source>
</evidence>
<dbReference type="GO" id="GO:0015689">
    <property type="term" value="P:molybdate ion transport"/>
    <property type="evidence" value="ECO:0007669"/>
    <property type="project" value="InterPro"/>
</dbReference>
<dbReference type="PROSITE" id="PS00211">
    <property type="entry name" value="ABC_TRANSPORTER_1"/>
    <property type="match status" value="1"/>
</dbReference>
<proteinExistence type="predicted"/>
<name>A0AB39L6V6_9MICC</name>
<evidence type="ECO:0000313" key="12">
    <source>
        <dbReference type="EMBL" id="XDP45822.1"/>
    </source>
</evidence>
<evidence type="ECO:0000259" key="11">
    <source>
        <dbReference type="PROSITE" id="PS51866"/>
    </source>
</evidence>
<dbReference type="PROSITE" id="PS50893">
    <property type="entry name" value="ABC_TRANSPORTER_2"/>
    <property type="match status" value="1"/>
</dbReference>
<dbReference type="PANTHER" id="PTHR42781">
    <property type="entry name" value="SPERMIDINE/PUTRESCINE IMPORT ATP-BINDING PROTEIN POTA"/>
    <property type="match status" value="1"/>
</dbReference>
<sequence length="366" mass="37708">MSFLTVDAGLAARGVHLAVGVAEGETVAVMGPNGAGKSTLFGLCAGLLRPDSGRVALDGRVLADARSTWIPPHRRGVALLAQEPLLFPHLSVLENVAFAPRAAGASRATARTAAEYWLGEVDAADLASRRPAQLSGGQAQRVAIARALAAEPRVLLLDEPFAALDVAAAPALRRLLRRVLTGRTALVVTHEPLDAHLLADRVVVLEGGRVAESGPTAELLERPRSPFAAGLAGLNFLRGRAVVWGPTARTTPPGHLRVVGLGEVSGTVPDGADTPAAGEEAIAVFRPADVSVFRPESAPHGSPRNAWAAAVRELEPRGAQVRVHCDAGSHVIVADLTPAAAAELDLGPDVAVVLMAKAAAVSVYAA</sequence>
<evidence type="ECO:0000256" key="9">
    <source>
        <dbReference type="PROSITE-ProRule" id="PRU01213"/>
    </source>
</evidence>
<keyword evidence="8" id="KW-0472">Membrane</keyword>
<keyword evidence="4" id="KW-0997">Cell inner membrane</keyword>
<evidence type="ECO:0000256" key="5">
    <source>
        <dbReference type="ARBA" id="ARBA00022741"/>
    </source>
</evidence>
<dbReference type="Pfam" id="PF03459">
    <property type="entry name" value="TOBE"/>
    <property type="match status" value="1"/>
</dbReference>
<dbReference type="RefSeq" id="WP_369046258.1">
    <property type="nucleotide sequence ID" value="NZ_CP163302.1"/>
</dbReference>
<evidence type="ECO:0000256" key="1">
    <source>
        <dbReference type="ARBA" id="ARBA00022448"/>
    </source>
</evidence>
<evidence type="ECO:0000256" key="6">
    <source>
        <dbReference type="ARBA" id="ARBA00022840"/>
    </source>
</evidence>
<dbReference type="InterPro" id="IPR003593">
    <property type="entry name" value="AAA+_ATPase"/>
</dbReference>
<dbReference type="PROSITE" id="PS51866">
    <property type="entry name" value="MOP"/>
    <property type="match status" value="1"/>
</dbReference>
<protein>
    <submittedName>
        <fullName evidence="12">Sulfate/molybdate ABC transporter ATP-binding protein</fullName>
    </submittedName>
</protein>
<dbReference type="InterPro" id="IPR050093">
    <property type="entry name" value="ABC_SmlMolc_Importer"/>
</dbReference>
<gene>
    <name evidence="12" type="ORF">AB5L97_02045</name>
</gene>
<evidence type="ECO:0000256" key="2">
    <source>
        <dbReference type="ARBA" id="ARBA00022475"/>
    </source>
</evidence>
<dbReference type="InterPro" id="IPR027417">
    <property type="entry name" value="P-loop_NTPase"/>
</dbReference>
<dbReference type="SUPFAM" id="SSF50331">
    <property type="entry name" value="MOP-like"/>
    <property type="match status" value="1"/>
</dbReference>
<accession>A0AB39L6V6</accession>
<dbReference type="Gene3D" id="2.40.50.100">
    <property type="match status" value="1"/>
</dbReference>
<dbReference type="EMBL" id="CP163302">
    <property type="protein sequence ID" value="XDP45822.1"/>
    <property type="molecule type" value="Genomic_DNA"/>
</dbReference>
<keyword evidence="7" id="KW-1278">Translocase</keyword>
<dbReference type="Pfam" id="PF00005">
    <property type="entry name" value="ABC_tran"/>
    <property type="match status" value="1"/>
</dbReference>
<organism evidence="12">
    <name type="scientific">Sinomonas puerhi</name>
    <dbReference type="NCBI Taxonomy" id="3238584"/>
    <lineage>
        <taxon>Bacteria</taxon>
        <taxon>Bacillati</taxon>
        <taxon>Actinomycetota</taxon>
        <taxon>Actinomycetes</taxon>
        <taxon>Micrococcales</taxon>
        <taxon>Micrococcaceae</taxon>
        <taxon>Sinomonas</taxon>
    </lineage>
</organism>
<evidence type="ECO:0000256" key="8">
    <source>
        <dbReference type="ARBA" id="ARBA00023136"/>
    </source>
</evidence>
<dbReference type="SUPFAM" id="SSF52540">
    <property type="entry name" value="P-loop containing nucleoside triphosphate hydrolases"/>
    <property type="match status" value="1"/>
</dbReference>
<keyword evidence="3 9" id="KW-0500">Molybdenum</keyword>